<feature type="domain" description="Death" evidence="2">
    <location>
        <begin position="129"/>
        <end position="213"/>
    </location>
</feature>
<evidence type="ECO:0000313" key="6">
    <source>
        <dbReference type="Proteomes" id="UP000618051"/>
    </source>
</evidence>
<feature type="non-terminal residue" evidence="4">
    <location>
        <position position="313"/>
    </location>
</feature>
<feature type="domain" description="DED" evidence="3">
    <location>
        <begin position="30"/>
        <end position="108"/>
    </location>
</feature>
<dbReference type="EMBL" id="JADDUC020000021">
    <property type="protein sequence ID" value="KAI1232774.1"/>
    <property type="molecule type" value="Genomic_DNA"/>
</dbReference>
<dbReference type="PROSITE" id="PS50017">
    <property type="entry name" value="DEATH_DOMAIN"/>
    <property type="match status" value="1"/>
</dbReference>
<dbReference type="Proteomes" id="UP000618051">
    <property type="component" value="Unassembled WGS sequence"/>
</dbReference>
<dbReference type="PANTHER" id="PTHR15077:SF10">
    <property type="entry name" value="FAS-ASSOCIATED DEATH DOMAIN PROTEIN"/>
    <property type="match status" value="1"/>
</dbReference>
<evidence type="ECO:0000313" key="5">
    <source>
        <dbReference type="EMBL" id="KAI1232774.1"/>
    </source>
</evidence>
<reference evidence="5" key="3">
    <citation type="submission" date="2022-01" db="EMBL/GenBank/DDBJ databases">
        <authorList>
            <person name="Rubenstein D.R."/>
        </authorList>
    </citation>
    <scope>NUCLEOTIDE SEQUENCE</scope>
    <source>
        <strain evidence="5">SS15</strain>
        <tissue evidence="5">Liver</tissue>
    </source>
</reference>
<proteinExistence type="predicted"/>
<evidence type="ECO:0000313" key="4">
    <source>
        <dbReference type="EMBL" id="KAG0116599.1"/>
    </source>
</evidence>
<dbReference type="SMART" id="SM00005">
    <property type="entry name" value="DEATH"/>
    <property type="match status" value="1"/>
</dbReference>
<reference evidence="4" key="1">
    <citation type="submission" date="2020-10" db="EMBL/GenBank/DDBJ databases">
        <title>Feather gene expression reveals the developmental basis of iridescence in African starlings.</title>
        <authorList>
            <person name="Rubenstein D.R."/>
        </authorList>
    </citation>
    <scope>NUCLEOTIDE SEQUENCE</scope>
    <source>
        <strain evidence="4">SS15</strain>
        <tissue evidence="4">Liver</tissue>
    </source>
</reference>
<sequence>MAFSSGRLGQDAEIPRARPVPSAGPAAVNPFLSLLNSIASGLSDAELSQMKFLCKDKIGKRKLDAAESGRELFSILMEQQLIAHNNLGFLKMMLQDIRRDDLLAQVVQFEEEEPHAPDDQPDVHEKRLLRAAINVICDNVGRDWKKLMRELRMSEVKLDRIVTACGNNLYEQIFQGLREWQLQKGKDAKVADLIKALQACNLKYAADKYQFTTWCFHFCFQLEWRRNGGAAGHRELPASLSRVFWYYKGEKYKEQVSAKFLDGFCATSCADPTRIQHPDSPHSALDIRAQLPRQESSCPGLPLEPMGTDRHLE</sequence>
<comment type="caution">
    <text evidence="4">The sequence shown here is derived from an EMBL/GenBank/DDBJ whole genome shotgun (WGS) entry which is preliminary data.</text>
</comment>
<protein>
    <submittedName>
        <fullName evidence="5">FAS-associated death domain protein</fullName>
    </submittedName>
</protein>
<dbReference type="Pfam" id="PF01335">
    <property type="entry name" value="DED"/>
    <property type="match status" value="1"/>
</dbReference>
<dbReference type="AlphaFoldDB" id="A0A835TU25"/>
<evidence type="ECO:0000259" key="2">
    <source>
        <dbReference type="PROSITE" id="PS50017"/>
    </source>
</evidence>
<dbReference type="InterPro" id="IPR000488">
    <property type="entry name" value="Death_dom"/>
</dbReference>
<dbReference type="GO" id="GO:0089720">
    <property type="term" value="F:caspase binding"/>
    <property type="evidence" value="ECO:0007669"/>
    <property type="project" value="TreeGrafter"/>
</dbReference>
<name>A0A835TU25_9PASS</name>
<dbReference type="PROSITE" id="PS50168">
    <property type="entry name" value="DED"/>
    <property type="match status" value="1"/>
</dbReference>
<reference evidence="5 6" key="2">
    <citation type="journal article" date="2021" name="J. Hered.">
        <title>Feather Gene Expression Elucidates the Developmental Basis of Plumage Iridescence in African Starlings.</title>
        <authorList>
            <person name="Rubenstein D.R."/>
            <person name="Corvelo A."/>
            <person name="MacManes M.D."/>
            <person name="Maia R."/>
            <person name="Narzisi G."/>
            <person name="Rousaki A."/>
            <person name="Vandenabeele P."/>
            <person name="Shawkey M.D."/>
            <person name="Solomon J."/>
        </authorList>
    </citation>
    <scope>NUCLEOTIDE SEQUENCE [LARGE SCALE GENOMIC DNA]</scope>
    <source>
        <strain evidence="5">SS15</strain>
    </source>
</reference>
<dbReference type="InterPro" id="IPR011029">
    <property type="entry name" value="DEATH-like_dom_sf"/>
</dbReference>
<dbReference type="GO" id="GO:0045089">
    <property type="term" value="P:positive regulation of innate immune response"/>
    <property type="evidence" value="ECO:0007669"/>
    <property type="project" value="TreeGrafter"/>
</dbReference>
<dbReference type="Gene3D" id="1.10.533.10">
    <property type="entry name" value="Death Domain, Fas"/>
    <property type="match status" value="2"/>
</dbReference>
<dbReference type="GO" id="GO:0042981">
    <property type="term" value="P:regulation of apoptotic process"/>
    <property type="evidence" value="ECO:0007669"/>
    <property type="project" value="InterPro"/>
</dbReference>
<dbReference type="CDD" id="cd08336">
    <property type="entry name" value="DED_FADD"/>
    <property type="match status" value="1"/>
</dbReference>
<gene>
    <name evidence="5" type="ORF">IHE44_0006615</name>
    <name evidence="4" type="ORF">IHE44_003834</name>
</gene>
<dbReference type="PANTHER" id="PTHR15077">
    <property type="entry name" value="FAS-ASSOCIATING DEATH DOMAIN-CONTAINING PROTEIN FADD"/>
    <property type="match status" value="1"/>
</dbReference>
<dbReference type="Pfam" id="PF00531">
    <property type="entry name" value="Death"/>
    <property type="match status" value="1"/>
</dbReference>
<dbReference type="GO" id="GO:0005123">
    <property type="term" value="F:death receptor binding"/>
    <property type="evidence" value="ECO:0007669"/>
    <property type="project" value="TreeGrafter"/>
</dbReference>
<keyword evidence="6" id="KW-1185">Reference proteome</keyword>
<dbReference type="InterPro" id="IPR001875">
    <property type="entry name" value="DED_dom"/>
</dbReference>
<dbReference type="InterPro" id="IPR016729">
    <property type="entry name" value="FADD"/>
</dbReference>
<evidence type="ECO:0000256" key="1">
    <source>
        <dbReference type="SAM" id="MobiDB-lite"/>
    </source>
</evidence>
<dbReference type="SMART" id="SM00031">
    <property type="entry name" value="DED"/>
    <property type="match status" value="1"/>
</dbReference>
<dbReference type="SUPFAM" id="SSF47986">
    <property type="entry name" value="DEATH domain"/>
    <property type="match status" value="1"/>
</dbReference>
<evidence type="ECO:0000259" key="3">
    <source>
        <dbReference type="PROSITE" id="PS50168"/>
    </source>
</evidence>
<dbReference type="GO" id="GO:0097191">
    <property type="term" value="P:extrinsic apoptotic signaling pathway"/>
    <property type="evidence" value="ECO:0007669"/>
    <property type="project" value="TreeGrafter"/>
</dbReference>
<dbReference type="OrthoDB" id="100767at2759"/>
<dbReference type="FunFam" id="1.10.533.10:FF:000059">
    <property type="entry name" value="Fas-associated via death domain"/>
    <property type="match status" value="1"/>
</dbReference>
<organism evidence="4">
    <name type="scientific">Lamprotornis superbus</name>
    <dbReference type="NCBI Taxonomy" id="245042"/>
    <lineage>
        <taxon>Eukaryota</taxon>
        <taxon>Metazoa</taxon>
        <taxon>Chordata</taxon>
        <taxon>Craniata</taxon>
        <taxon>Vertebrata</taxon>
        <taxon>Euteleostomi</taxon>
        <taxon>Archelosauria</taxon>
        <taxon>Archosauria</taxon>
        <taxon>Dinosauria</taxon>
        <taxon>Saurischia</taxon>
        <taxon>Theropoda</taxon>
        <taxon>Coelurosauria</taxon>
        <taxon>Aves</taxon>
        <taxon>Neognathae</taxon>
        <taxon>Neoaves</taxon>
        <taxon>Telluraves</taxon>
        <taxon>Australaves</taxon>
        <taxon>Passeriformes</taxon>
        <taxon>Sturnidae</taxon>
        <taxon>Lamprotornis</taxon>
    </lineage>
</organism>
<dbReference type="GO" id="GO:0031265">
    <property type="term" value="C:CD95 death-inducing signaling complex"/>
    <property type="evidence" value="ECO:0007669"/>
    <property type="project" value="TreeGrafter"/>
</dbReference>
<feature type="region of interest" description="Disordered" evidence="1">
    <location>
        <begin position="1"/>
        <end position="21"/>
    </location>
</feature>
<accession>A0A835TU25</accession>
<dbReference type="EMBL" id="JADDUC010000166">
    <property type="protein sequence ID" value="KAG0116599.1"/>
    <property type="molecule type" value="Genomic_DNA"/>
</dbReference>